<evidence type="ECO:0000256" key="11">
    <source>
        <dbReference type="ARBA" id="ARBA00023242"/>
    </source>
</evidence>
<feature type="coiled-coil region" evidence="12">
    <location>
        <begin position="712"/>
        <end position="927"/>
    </location>
</feature>
<evidence type="ECO:0000256" key="6">
    <source>
        <dbReference type="ARBA" id="ARBA00022763"/>
    </source>
</evidence>
<dbReference type="GO" id="GO:0005524">
    <property type="term" value="F:ATP binding"/>
    <property type="evidence" value="ECO:0007669"/>
    <property type="project" value="UniProtKB-KW"/>
</dbReference>
<accession>A0AAU9EVZ1</accession>
<dbReference type="Gene3D" id="3.40.50.300">
    <property type="entry name" value="P-loop containing nucleotide triphosphate hydrolases"/>
    <property type="match status" value="2"/>
</dbReference>
<protein>
    <submittedName>
        <fullName evidence="15">Structural maintenance of chromosomes protein 6</fullName>
    </submittedName>
</protein>
<keyword evidence="9" id="KW-0233">DNA recombination</keyword>
<dbReference type="InterPro" id="IPR003395">
    <property type="entry name" value="RecF/RecN/SMC_N"/>
</dbReference>
<keyword evidence="7" id="KW-0067">ATP-binding</keyword>
<dbReference type="SUPFAM" id="SSF52540">
    <property type="entry name" value="P-loop containing nucleoside triphosphate hydrolases"/>
    <property type="match status" value="2"/>
</dbReference>
<keyword evidence="10" id="KW-0234">DNA repair</keyword>
<feature type="domain" description="RecF/RecN/SMC N-terminal" evidence="14">
    <location>
        <begin position="91"/>
        <end position="1079"/>
    </location>
</feature>
<evidence type="ECO:0000256" key="5">
    <source>
        <dbReference type="ARBA" id="ARBA00022741"/>
    </source>
</evidence>
<comment type="subcellular location">
    <subcellularLocation>
        <location evidence="2">Chromosome</location>
    </subcellularLocation>
    <subcellularLocation>
        <location evidence="1">Nucleus</location>
    </subcellularLocation>
</comment>
<dbReference type="Proteomes" id="UP001500889">
    <property type="component" value="Chromosome O"/>
</dbReference>
<comment type="similarity">
    <text evidence="3">Belongs to the SMC family. SMC6 subfamily.</text>
</comment>
<reference evidence="15 16" key="1">
    <citation type="submission" date="2024-02" db="EMBL/GenBank/DDBJ databases">
        <title>A chromosome-level genome assembly of Drosophila madeirensis, a fruit fly species endemic to Madeira island.</title>
        <authorList>
            <person name="Tomihara K."/>
            <person name="Llopart A."/>
            <person name="Yamamoto D."/>
        </authorList>
    </citation>
    <scope>NUCLEOTIDE SEQUENCE [LARGE SCALE GENOMIC DNA]</scope>
    <source>
        <strain evidence="15 16">RF1</strain>
    </source>
</reference>
<evidence type="ECO:0000259" key="14">
    <source>
        <dbReference type="Pfam" id="PF02463"/>
    </source>
</evidence>
<dbReference type="Pfam" id="PF02463">
    <property type="entry name" value="SMC_N"/>
    <property type="match status" value="1"/>
</dbReference>
<dbReference type="GO" id="GO:0030915">
    <property type="term" value="C:Smc5-Smc6 complex"/>
    <property type="evidence" value="ECO:0007669"/>
    <property type="project" value="TreeGrafter"/>
</dbReference>
<dbReference type="GO" id="GO:0003697">
    <property type="term" value="F:single-stranded DNA binding"/>
    <property type="evidence" value="ECO:0007669"/>
    <property type="project" value="TreeGrafter"/>
</dbReference>
<keyword evidence="6" id="KW-0227">DNA damage</keyword>
<gene>
    <name evidence="15" type="ORF">DMAD_09499</name>
</gene>
<dbReference type="GO" id="GO:0003684">
    <property type="term" value="F:damaged DNA binding"/>
    <property type="evidence" value="ECO:0007669"/>
    <property type="project" value="TreeGrafter"/>
</dbReference>
<evidence type="ECO:0000256" key="1">
    <source>
        <dbReference type="ARBA" id="ARBA00004123"/>
    </source>
</evidence>
<organism evidence="15 16">
    <name type="scientific">Drosophila madeirensis</name>
    <name type="common">Fruit fly</name>
    <dbReference type="NCBI Taxonomy" id="30013"/>
    <lineage>
        <taxon>Eukaryota</taxon>
        <taxon>Metazoa</taxon>
        <taxon>Ecdysozoa</taxon>
        <taxon>Arthropoda</taxon>
        <taxon>Hexapoda</taxon>
        <taxon>Insecta</taxon>
        <taxon>Pterygota</taxon>
        <taxon>Neoptera</taxon>
        <taxon>Endopterygota</taxon>
        <taxon>Diptera</taxon>
        <taxon>Brachycera</taxon>
        <taxon>Muscomorpha</taxon>
        <taxon>Ephydroidea</taxon>
        <taxon>Drosophilidae</taxon>
        <taxon>Drosophila</taxon>
        <taxon>Sophophora</taxon>
    </lineage>
</organism>
<dbReference type="EMBL" id="AP029263">
    <property type="protein sequence ID" value="BFF91151.1"/>
    <property type="molecule type" value="Genomic_DNA"/>
</dbReference>
<keyword evidence="11" id="KW-0539">Nucleus</keyword>
<keyword evidence="8 12" id="KW-0175">Coiled coil</keyword>
<feature type="coiled-coil region" evidence="12">
    <location>
        <begin position="407"/>
        <end position="511"/>
    </location>
</feature>
<keyword evidence="4" id="KW-0158">Chromosome</keyword>
<dbReference type="GO" id="GO:0005634">
    <property type="term" value="C:nucleus"/>
    <property type="evidence" value="ECO:0007669"/>
    <property type="project" value="UniProtKB-SubCell"/>
</dbReference>
<evidence type="ECO:0000256" key="10">
    <source>
        <dbReference type="ARBA" id="ARBA00023204"/>
    </source>
</evidence>
<evidence type="ECO:0000313" key="16">
    <source>
        <dbReference type="Proteomes" id="UP001500889"/>
    </source>
</evidence>
<evidence type="ECO:0000256" key="7">
    <source>
        <dbReference type="ARBA" id="ARBA00022840"/>
    </source>
</evidence>
<dbReference type="Gene3D" id="1.10.287.1490">
    <property type="match status" value="1"/>
</dbReference>
<evidence type="ECO:0000256" key="2">
    <source>
        <dbReference type="ARBA" id="ARBA00004286"/>
    </source>
</evidence>
<evidence type="ECO:0000256" key="4">
    <source>
        <dbReference type="ARBA" id="ARBA00022454"/>
    </source>
</evidence>
<evidence type="ECO:0000256" key="8">
    <source>
        <dbReference type="ARBA" id="ARBA00023054"/>
    </source>
</evidence>
<keyword evidence="5" id="KW-0547">Nucleotide-binding</keyword>
<evidence type="ECO:0000313" key="15">
    <source>
        <dbReference type="EMBL" id="BFF91151.1"/>
    </source>
</evidence>
<proteinExistence type="inferred from homology"/>
<dbReference type="AlphaFoldDB" id="A0AAU9EVZ1"/>
<evidence type="ECO:0000256" key="9">
    <source>
        <dbReference type="ARBA" id="ARBA00023172"/>
    </source>
</evidence>
<dbReference type="GO" id="GO:0000724">
    <property type="term" value="P:double-strand break repair via homologous recombination"/>
    <property type="evidence" value="ECO:0007669"/>
    <property type="project" value="TreeGrafter"/>
</dbReference>
<keyword evidence="16" id="KW-1185">Reference proteome</keyword>
<evidence type="ECO:0000256" key="3">
    <source>
        <dbReference type="ARBA" id="ARBA00006793"/>
    </source>
</evidence>
<dbReference type="GO" id="GO:0035861">
    <property type="term" value="C:site of double-strand break"/>
    <property type="evidence" value="ECO:0007669"/>
    <property type="project" value="TreeGrafter"/>
</dbReference>
<dbReference type="PANTHER" id="PTHR19306:SF6">
    <property type="entry name" value="STRUCTURAL MAINTENANCE OF CHROMOSOMES PROTEIN 6"/>
    <property type="match status" value="1"/>
</dbReference>
<name>A0AAU9EVZ1_DROMD</name>
<feature type="region of interest" description="Disordered" evidence="13">
    <location>
        <begin position="1"/>
        <end position="73"/>
    </location>
</feature>
<sequence>MPNPMENKRKMRRKLQSESDGDSSSTEPTNKKSKSATNQEEPKLDMSSPLVSASCSRQSTESRRSQRSYSSFNLSCEPQLPNEFNRCGKVISIHLENFMCHESFTVDFGPNTNFLVGKNGSGKSAVITALSLGLAGNARATSRAASIKKLIKNGETSAKIEITLCNVGMCPFDAEHMGPHLTVVRHIRQSSSTYELKDARGKIVSRKLDDVKRLLRRFSIHVENPIFVLNQDSAREFLKKLEPSSNFTLLMKATQMDTCASALSECLTLRQKQARSLEHFKMRMQVAEGLVMAEEEKLAALRDKEAVKLKLAEANTKLAWLSVAQKEKELASCEHSIQLVEVKKAKLVAATTQKDSTQVTLTQQLSNFEEKKRHNQDVHRSHETRMREATRILQEQYLKACNIRTQMKNAEKRLNEDEHEYEACEKHISNYHADYARIKQEREELATRAVELKQLVAERETLVKQARQEQLEQKERYNAVREQVDAQRFERNKLNHTKQNIQTEMETLRRNKSNKLSIYGEQAINVDGALRSQYTGPNQHRMPRGPLGQYITAVNPKYRDLVENQLSSCLRSYIVSSDKERQALRALLQRFHGNNMPTIITSAFTNNIYNVSKFKVQATTPNTTVLIDEISCDDPVVMNYLIDSLRIETVLVTESKETAEFLTSDTENVPPNLTRVLVPGLGLEYIPSPNYAVYSARISPGRYMQVNVDDRIRQLQDAQRSLQERAASINADFQTLRETLERAGQEVAQTTTEISQCLAEVQKASQEIIEIESTEHRDLPEYDRLKTHLADCAERIEKCKEERRELQLKLEAIDERKAQYEAMKSDELKALQELSKQMESIDTEAHEVTNRIRTLDSEYSQNSRHLQTMVELVENQQRIKQELLNELEKMRHAAKLMGECIETKETEEELQDLISRHKARIRQVEQLNYDPEEVEKGLAVLRYRLAEDTNRFERTDSVIRELRTSYHDHAQNFQRSRSHYLTMVEYSFQNSLSLRHFNATFESNIRAKTWSINVFPASGNKTSNAKSLSGGERSFTTVSLLKGLWTTSDHPFYFLDEYDVFTDEVNRKFITEMLIKEGEDLRHRQYCFLTPLDTAVTESPYIRILKLSSPDEDNTNEHSQA</sequence>
<dbReference type="PANTHER" id="PTHR19306">
    <property type="entry name" value="STRUCTURAL MAINTENANCE OF CHROMOSOMES 5,6 SMC5, SMC6"/>
    <property type="match status" value="1"/>
</dbReference>
<dbReference type="InterPro" id="IPR027417">
    <property type="entry name" value="P-loop_NTPase"/>
</dbReference>
<evidence type="ECO:0000256" key="12">
    <source>
        <dbReference type="SAM" id="Coils"/>
    </source>
</evidence>
<evidence type="ECO:0000256" key="13">
    <source>
        <dbReference type="SAM" id="MobiDB-lite"/>
    </source>
</evidence>